<accession>A0A364LLU7</accession>
<evidence type="ECO:0000256" key="1">
    <source>
        <dbReference type="ARBA" id="ARBA00023125"/>
    </source>
</evidence>
<keyword evidence="1" id="KW-0238">DNA-binding</keyword>
<dbReference type="SMART" id="SM00421">
    <property type="entry name" value="HTH_LUXR"/>
    <property type="match status" value="1"/>
</dbReference>
<dbReference type="InterPro" id="IPR000792">
    <property type="entry name" value="Tscrpt_reg_LuxR_C"/>
</dbReference>
<reference evidence="3 4" key="1">
    <citation type="submission" date="2017-02" db="EMBL/GenBank/DDBJ databases">
        <title>Legionella quilivanii strain from human: case report and whole genome sequencing analysis.</title>
        <authorList>
            <person name="Lalancette C."/>
            <person name="Leduc J.-M."/>
            <person name="Levesque S."/>
            <person name="Fournier E."/>
            <person name="Saoud J."/>
            <person name="Faucher S.P."/>
            <person name="Bernard K."/>
            <person name="Martineau C."/>
            <person name="Longtin J."/>
        </authorList>
    </citation>
    <scope>NUCLEOTIDE SEQUENCE [LARGE SCALE GENOMIC DNA]</scope>
    <source>
        <strain evidence="3 4">ID143958</strain>
    </source>
</reference>
<sequence length="249" mass="29250">MHLSDKHLFFTASSEMQELIKPLEKYNINYFTYNKNYLDGSRIRLTTNAPHLKAFLENEFYKTGNIDANPELYLNQAMLFSSLKNQVIVEWVRVNFQINNGIYIVRKSENYTEFFGFATSSNSQDMVNFYLNNLDFLQKFCDYFQDQGKSLIDRAEKNKLIHEYNSTPIEICEKADINSLLNTDAEKKLTPRQLDIALFLMQGKRAKEIAQSLHLSYRTIEDHIAILKNKYQARNMIELVIKINNQLRS</sequence>
<dbReference type="PANTHER" id="PTHR43214">
    <property type="entry name" value="TWO-COMPONENT RESPONSE REGULATOR"/>
    <property type="match status" value="1"/>
</dbReference>
<gene>
    <name evidence="3" type="ORF">B1207_02320</name>
</gene>
<dbReference type="EMBL" id="MVJN01000002">
    <property type="protein sequence ID" value="RAP37847.1"/>
    <property type="molecule type" value="Genomic_DNA"/>
</dbReference>
<dbReference type="RefSeq" id="WP_112218391.1">
    <property type="nucleotide sequence ID" value="NZ_MVJN01000002.1"/>
</dbReference>
<proteinExistence type="predicted"/>
<comment type="caution">
    <text evidence="3">The sequence shown here is derived from an EMBL/GenBank/DDBJ whole genome shotgun (WGS) entry which is preliminary data.</text>
</comment>
<organism evidence="3 4">
    <name type="scientific">Legionella quinlivanii</name>
    <dbReference type="NCBI Taxonomy" id="45073"/>
    <lineage>
        <taxon>Bacteria</taxon>
        <taxon>Pseudomonadati</taxon>
        <taxon>Pseudomonadota</taxon>
        <taxon>Gammaproteobacteria</taxon>
        <taxon>Legionellales</taxon>
        <taxon>Legionellaceae</taxon>
        <taxon>Legionella</taxon>
    </lineage>
</organism>
<dbReference type="Gene3D" id="1.10.10.10">
    <property type="entry name" value="Winged helix-like DNA-binding domain superfamily/Winged helix DNA-binding domain"/>
    <property type="match status" value="1"/>
</dbReference>
<evidence type="ECO:0000259" key="2">
    <source>
        <dbReference type="PROSITE" id="PS50043"/>
    </source>
</evidence>
<evidence type="ECO:0000313" key="4">
    <source>
        <dbReference type="Proteomes" id="UP000249458"/>
    </source>
</evidence>
<protein>
    <recommendedName>
        <fullName evidence="2">HTH luxR-type domain-containing protein</fullName>
    </recommendedName>
</protein>
<dbReference type="PRINTS" id="PR00038">
    <property type="entry name" value="HTHLUXR"/>
</dbReference>
<dbReference type="PROSITE" id="PS50043">
    <property type="entry name" value="HTH_LUXR_2"/>
    <property type="match status" value="1"/>
</dbReference>
<dbReference type="Pfam" id="PF00196">
    <property type="entry name" value="GerE"/>
    <property type="match status" value="1"/>
</dbReference>
<dbReference type="Proteomes" id="UP000249458">
    <property type="component" value="Unassembled WGS sequence"/>
</dbReference>
<dbReference type="InterPro" id="IPR036388">
    <property type="entry name" value="WH-like_DNA-bd_sf"/>
</dbReference>
<dbReference type="SUPFAM" id="SSF46894">
    <property type="entry name" value="C-terminal effector domain of the bipartite response regulators"/>
    <property type="match status" value="1"/>
</dbReference>
<feature type="domain" description="HTH luxR-type" evidence="2">
    <location>
        <begin position="182"/>
        <end position="247"/>
    </location>
</feature>
<dbReference type="InterPro" id="IPR039420">
    <property type="entry name" value="WalR-like"/>
</dbReference>
<dbReference type="AlphaFoldDB" id="A0A364LLU7"/>
<evidence type="ECO:0000313" key="3">
    <source>
        <dbReference type="EMBL" id="RAP37847.1"/>
    </source>
</evidence>
<dbReference type="GO" id="GO:0006355">
    <property type="term" value="P:regulation of DNA-templated transcription"/>
    <property type="evidence" value="ECO:0007669"/>
    <property type="project" value="InterPro"/>
</dbReference>
<name>A0A364LLU7_9GAMM</name>
<dbReference type="InterPro" id="IPR016032">
    <property type="entry name" value="Sig_transdc_resp-reg_C-effctor"/>
</dbReference>
<dbReference type="GO" id="GO:0003677">
    <property type="term" value="F:DNA binding"/>
    <property type="evidence" value="ECO:0007669"/>
    <property type="project" value="UniProtKB-KW"/>
</dbReference>
<dbReference type="CDD" id="cd06170">
    <property type="entry name" value="LuxR_C_like"/>
    <property type="match status" value="1"/>
</dbReference>